<protein>
    <recommendedName>
        <fullName evidence="2">Ppx/GppA phosphatase C-terminal domain-containing protein</fullName>
    </recommendedName>
</protein>
<evidence type="ECO:0000259" key="2">
    <source>
        <dbReference type="Pfam" id="PF21447"/>
    </source>
</evidence>
<dbReference type="Pfam" id="PF21447">
    <property type="entry name" value="Ppx-GppA_III"/>
    <property type="match status" value="1"/>
</dbReference>
<dbReference type="SUPFAM" id="SSF109604">
    <property type="entry name" value="HD-domain/PDEase-like"/>
    <property type="match status" value="1"/>
</dbReference>
<feature type="domain" description="Ppx/GppA phosphatase C-terminal" evidence="2">
    <location>
        <begin position="313"/>
        <end position="476"/>
    </location>
</feature>
<dbReference type="Gene3D" id="1.10.3210.10">
    <property type="entry name" value="Hypothetical protein af1432"/>
    <property type="match status" value="1"/>
</dbReference>
<comment type="similarity">
    <text evidence="1">Belongs to the GppA/Ppx family.</text>
</comment>
<dbReference type="PANTHER" id="PTHR30005:SF0">
    <property type="entry name" value="RETROGRADE REGULATION PROTEIN 2"/>
    <property type="match status" value="1"/>
</dbReference>
<comment type="caution">
    <text evidence="3">The sequence shown here is derived from an EMBL/GenBank/DDBJ whole genome shotgun (WGS) entry which is preliminary data.</text>
</comment>
<dbReference type="Proteomes" id="UP000051085">
    <property type="component" value="Unassembled WGS sequence"/>
</dbReference>
<evidence type="ECO:0000313" key="3">
    <source>
        <dbReference type="EMBL" id="KRM36017.1"/>
    </source>
</evidence>
<accession>A0A922TN19</accession>
<dbReference type="GO" id="GO:0016462">
    <property type="term" value="F:pyrophosphatase activity"/>
    <property type="evidence" value="ECO:0007669"/>
    <property type="project" value="TreeGrafter"/>
</dbReference>
<evidence type="ECO:0000256" key="1">
    <source>
        <dbReference type="ARBA" id="ARBA00007125"/>
    </source>
</evidence>
<dbReference type="GeneID" id="87978340"/>
<gene>
    <name evidence="3" type="ORF">FD34_GL000277</name>
</gene>
<dbReference type="RefSeq" id="WP_057807422.1">
    <property type="nucleotide sequence ID" value="NZ_AZGO01000055.1"/>
</dbReference>
<reference evidence="3 4" key="1">
    <citation type="journal article" date="2015" name="Genome Announc.">
        <title>Expanding the biotechnology potential of lactobacilli through comparative genomics of 213 strains and associated genera.</title>
        <authorList>
            <person name="Sun Z."/>
            <person name="Harris H.M."/>
            <person name="McCann A."/>
            <person name="Guo C."/>
            <person name="Argimon S."/>
            <person name="Zhang W."/>
            <person name="Yang X."/>
            <person name="Jeffery I.B."/>
            <person name="Cooney J.C."/>
            <person name="Kagawa T.F."/>
            <person name="Liu W."/>
            <person name="Song Y."/>
            <person name="Salvetti E."/>
            <person name="Wrobel A."/>
            <person name="Rasinkangas P."/>
            <person name="Parkhill J."/>
            <person name="Rea M.C."/>
            <person name="O'Sullivan O."/>
            <person name="Ritari J."/>
            <person name="Douillard F.P."/>
            <person name="Paul Ross R."/>
            <person name="Yang R."/>
            <person name="Briner A.E."/>
            <person name="Felis G.E."/>
            <person name="de Vos W.M."/>
            <person name="Barrangou R."/>
            <person name="Klaenhammer T.R."/>
            <person name="Caufield P.W."/>
            <person name="Cui Y."/>
            <person name="Zhang H."/>
            <person name="O'Toole P.W."/>
        </authorList>
    </citation>
    <scope>NUCLEOTIDE SEQUENCE [LARGE SCALE GENOMIC DNA]</scope>
    <source>
        <strain evidence="3 4">DSM 8475</strain>
    </source>
</reference>
<dbReference type="InterPro" id="IPR050273">
    <property type="entry name" value="GppA/Ppx_hydrolase"/>
</dbReference>
<organism evidence="3 4">
    <name type="scientific">Limosilactobacillus pontis DSM 8475</name>
    <dbReference type="NCBI Taxonomy" id="1423794"/>
    <lineage>
        <taxon>Bacteria</taxon>
        <taxon>Bacillati</taxon>
        <taxon>Bacillota</taxon>
        <taxon>Bacilli</taxon>
        <taxon>Lactobacillales</taxon>
        <taxon>Lactobacillaceae</taxon>
        <taxon>Limosilactobacillus</taxon>
    </lineage>
</organism>
<sequence length="503" mass="57090">MKNSLTAVIYLEPDQVSLRIIELPKGRVINDVHSGALALGSGKIANYAQNMAAIVNNLDGFKQQLKDYQVQDVHFYGAIEDLAPIDARYVADQLEVRTGFTIHWLNNNQLMAKTMGCVVNHLTEFKALSKHCLYLLTLGLDSMTLAFFHHGNFEKQWEIDLGGAKISRLVQRLRQTTTNPQEIIQDYISSKLEYISPELKRKKRTVLLIQNAPVLSNHYIKEGEHLAEIPQEPLKRANQTLGIKINDQQPWAQDVTTEQEQRLVVPNYLVIARTAYLVHPLSIYVTDISMMDGLVNGFADNRAQSQINTMIRTSADDLAQRYGVDPAHKDFVTRFALQFFDQLRPIHRLDNHARLLLEIASKVDDIGNFINQESHYRHSAYILKSNPLIGLSDDDNQIIAEVARYHSAESPTAAQEHYRQMDDDIQLVVAKLAAILRLVDSLDDSRQQKISVIKLKLTDDHLLKIKASANDDLVLEKWSFSKKSQLFNDVFGIKPVLIERGGH</sequence>
<dbReference type="InterPro" id="IPR048950">
    <property type="entry name" value="Ppx_GppA_C"/>
</dbReference>
<name>A0A922TN19_9LACO</name>
<evidence type="ECO:0000313" key="4">
    <source>
        <dbReference type="Proteomes" id="UP000051085"/>
    </source>
</evidence>
<proteinExistence type="inferred from homology"/>
<dbReference type="AlphaFoldDB" id="A0A922TN19"/>
<dbReference type="EMBL" id="AZGO01000055">
    <property type="protein sequence ID" value="KRM36017.1"/>
    <property type="molecule type" value="Genomic_DNA"/>
</dbReference>
<dbReference type="PANTHER" id="PTHR30005">
    <property type="entry name" value="EXOPOLYPHOSPHATASE"/>
    <property type="match status" value="1"/>
</dbReference>